<dbReference type="EMBL" id="CALSGD010000043">
    <property type="protein sequence ID" value="CAH6776778.1"/>
    <property type="molecule type" value="Genomic_DNA"/>
</dbReference>
<evidence type="ECO:0000256" key="1">
    <source>
        <dbReference type="ARBA" id="ARBA00004479"/>
    </source>
</evidence>
<dbReference type="PRINTS" id="PR01922">
    <property type="entry name" value="TNFACTORR5"/>
</dbReference>
<feature type="domain" description="TNFR-Cys" evidence="18">
    <location>
        <begin position="105"/>
        <end position="144"/>
    </location>
</feature>
<dbReference type="InterPro" id="IPR020435">
    <property type="entry name" value="TNFR_5"/>
</dbReference>
<comment type="function">
    <text evidence="14">Receptor for TNFSF5/CD40LG. Transduces TRAF6- and MAP3K8-mediated signals that activate ERK in macrophages and B cells, leading to induction of immunoglobulin secretion.</text>
</comment>
<dbReference type="PANTHER" id="PTHR46875">
    <property type="entry name" value="TUMOR NECROSIS FACTOR RECEPTOR SUPERFAMILY MEMBER 5"/>
    <property type="match status" value="1"/>
</dbReference>
<evidence type="ECO:0000256" key="6">
    <source>
        <dbReference type="ARBA" id="ARBA00022859"/>
    </source>
</evidence>
<dbReference type="PROSITE" id="PS00652">
    <property type="entry name" value="TNFR_NGFR_1"/>
    <property type="match status" value="1"/>
</dbReference>
<dbReference type="GO" id="GO:0010557">
    <property type="term" value="P:positive regulation of macromolecule biosynthetic process"/>
    <property type="evidence" value="ECO:0007669"/>
    <property type="project" value="UniProtKB-ARBA"/>
</dbReference>
<dbReference type="InterPro" id="IPR034021">
    <property type="entry name" value="TNFRSF5_N"/>
</dbReference>
<evidence type="ECO:0000313" key="19">
    <source>
        <dbReference type="EMBL" id="CAH6776778.1"/>
    </source>
</evidence>
<comment type="caution">
    <text evidence="15">Lacks conserved residue(s) required for the propagation of feature annotation.</text>
</comment>
<dbReference type="SMART" id="SM00208">
    <property type="entry name" value="TNFR"/>
    <property type="match status" value="4"/>
</dbReference>
<evidence type="ECO:0000256" key="8">
    <source>
        <dbReference type="ARBA" id="ARBA00023136"/>
    </source>
</evidence>
<name>A0AAU9YPP5_PHORO</name>
<protein>
    <recommendedName>
        <fullName evidence="2">Tumor necrosis factor receptor superfamily member 5</fullName>
    </recommendedName>
    <alternativeName>
        <fullName evidence="12">B-cell surface antigen CD40</fullName>
    </alternativeName>
    <alternativeName>
        <fullName evidence="13">CD40L receptor</fullName>
    </alternativeName>
</protein>
<keyword evidence="7 16" id="KW-1133">Transmembrane helix</keyword>
<feature type="repeat" description="TNFR-Cys" evidence="15">
    <location>
        <begin position="62"/>
        <end position="104"/>
    </location>
</feature>
<evidence type="ECO:0000256" key="2">
    <source>
        <dbReference type="ARBA" id="ARBA00015766"/>
    </source>
</evidence>
<evidence type="ECO:0000256" key="5">
    <source>
        <dbReference type="ARBA" id="ARBA00022737"/>
    </source>
</evidence>
<dbReference type="KEGG" id="prob:127223637"/>
<keyword evidence="9 15" id="KW-1015">Disulfide bond</keyword>
<keyword evidence="10" id="KW-0675">Receptor</keyword>
<feature type="disulfide bond" evidence="15">
    <location>
        <begin position="126"/>
        <end position="144"/>
    </location>
</feature>
<feature type="domain" description="TNFR-Cys" evidence="18">
    <location>
        <begin position="146"/>
        <end position="187"/>
    </location>
</feature>
<dbReference type="InterPro" id="IPR052135">
    <property type="entry name" value="TNFRSF5"/>
</dbReference>
<evidence type="ECO:0000256" key="13">
    <source>
        <dbReference type="ARBA" id="ARBA00032719"/>
    </source>
</evidence>
<feature type="domain" description="TNFR-Cys" evidence="18">
    <location>
        <begin position="62"/>
        <end position="104"/>
    </location>
</feature>
<dbReference type="GO" id="GO:0045935">
    <property type="term" value="P:positive regulation of nucleobase-containing compound metabolic process"/>
    <property type="evidence" value="ECO:0007669"/>
    <property type="project" value="UniProtKB-ARBA"/>
</dbReference>
<accession>A0AAU9YPP5</accession>
<dbReference type="GO" id="GO:0010468">
    <property type="term" value="P:regulation of gene expression"/>
    <property type="evidence" value="ECO:0007669"/>
    <property type="project" value="UniProtKB-ARBA"/>
</dbReference>
<comment type="caution">
    <text evidence="19">The sequence shown here is derived from an EMBL/GenBank/DDBJ whole genome shotgun (WGS) entry which is preliminary data.</text>
</comment>
<evidence type="ECO:0000256" key="15">
    <source>
        <dbReference type="PROSITE-ProRule" id="PRU00206"/>
    </source>
</evidence>
<feature type="repeat" description="TNFR-Cys" evidence="15">
    <location>
        <begin position="105"/>
        <end position="144"/>
    </location>
</feature>
<dbReference type="FunFam" id="2.10.50.10:FF:000041">
    <property type="entry name" value="Tumor necrosis factor receptor superfamily member 5"/>
    <property type="match status" value="1"/>
</dbReference>
<evidence type="ECO:0000256" key="10">
    <source>
        <dbReference type="ARBA" id="ARBA00023170"/>
    </source>
</evidence>
<dbReference type="GO" id="GO:0051094">
    <property type="term" value="P:positive regulation of developmental process"/>
    <property type="evidence" value="ECO:0007669"/>
    <property type="project" value="UniProtKB-ARBA"/>
</dbReference>
<evidence type="ECO:0000256" key="17">
    <source>
        <dbReference type="SAM" id="SignalP"/>
    </source>
</evidence>
<comment type="subcellular location">
    <subcellularLocation>
        <location evidence="1">Membrane</location>
        <topology evidence="1">Single-pass type I membrane protein</topology>
    </subcellularLocation>
</comment>
<dbReference type="CTD" id="958"/>
<evidence type="ECO:0000256" key="4">
    <source>
        <dbReference type="ARBA" id="ARBA00022729"/>
    </source>
</evidence>
<dbReference type="Pfam" id="PF00020">
    <property type="entry name" value="TNFR_c6"/>
    <property type="match status" value="3"/>
</dbReference>
<keyword evidence="3 16" id="KW-0812">Transmembrane</keyword>
<dbReference type="CDD" id="cd13407">
    <property type="entry name" value="TNFRSF5"/>
    <property type="match status" value="1"/>
</dbReference>
<keyword evidence="11" id="KW-0325">Glycoprotein</keyword>
<feature type="chain" id="PRO_5043471341" description="Tumor necrosis factor receptor superfamily member 5" evidence="17">
    <location>
        <begin position="25"/>
        <end position="291"/>
    </location>
</feature>
<dbReference type="GO" id="GO:0009897">
    <property type="term" value="C:external side of plasma membrane"/>
    <property type="evidence" value="ECO:0007669"/>
    <property type="project" value="InterPro"/>
</dbReference>
<dbReference type="GO" id="GO:0038023">
    <property type="term" value="F:signaling receptor activity"/>
    <property type="evidence" value="ECO:0007669"/>
    <property type="project" value="InterPro"/>
</dbReference>
<dbReference type="InterPro" id="IPR001368">
    <property type="entry name" value="TNFR/NGFR_Cys_rich_reg"/>
</dbReference>
<dbReference type="GO" id="GO:0006952">
    <property type="term" value="P:defense response"/>
    <property type="evidence" value="ECO:0007669"/>
    <property type="project" value="UniProtKB-ARBA"/>
</dbReference>
<dbReference type="RefSeq" id="XP_051042306.1">
    <property type="nucleotide sequence ID" value="XM_051186349.1"/>
</dbReference>
<evidence type="ECO:0000256" key="11">
    <source>
        <dbReference type="ARBA" id="ARBA00023180"/>
    </source>
</evidence>
<reference evidence="19" key="1">
    <citation type="submission" date="2022-06" db="EMBL/GenBank/DDBJ databases">
        <authorList>
            <person name="Andreotti S."/>
            <person name="Wyler E."/>
        </authorList>
    </citation>
    <scope>NUCLEOTIDE SEQUENCE</scope>
</reference>
<feature type="disulfide bond" evidence="15">
    <location>
        <begin position="63"/>
        <end position="78"/>
    </location>
</feature>
<evidence type="ECO:0000313" key="20">
    <source>
        <dbReference type="Proteomes" id="UP001152836"/>
    </source>
</evidence>
<organism evidence="19 20">
    <name type="scientific">Phodopus roborovskii</name>
    <name type="common">Roborovski's desert hamster</name>
    <name type="synonym">Cricetulus roborovskii</name>
    <dbReference type="NCBI Taxonomy" id="109678"/>
    <lineage>
        <taxon>Eukaryota</taxon>
        <taxon>Metazoa</taxon>
        <taxon>Chordata</taxon>
        <taxon>Craniata</taxon>
        <taxon>Vertebrata</taxon>
        <taxon>Euteleostomi</taxon>
        <taxon>Mammalia</taxon>
        <taxon>Eutheria</taxon>
        <taxon>Euarchontoglires</taxon>
        <taxon>Glires</taxon>
        <taxon>Rodentia</taxon>
        <taxon>Myomorpha</taxon>
        <taxon>Muroidea</taxon>
        <taxon>Cricetidae</taxon>
        <taxon>Cricetinae</taxon>
        <taxon>Phodopus</taxon>
    </lineage>
</organism>
<dbReference type="GO" id="GO:0035631">
    <property type="term" value="C:CD40 receptor complex"/>
    <property type="evidence" value="ECO:0007669"/>
    <property type="project" value="TreeGrafter"/>
</dbReference>
<keyword evidence="20" id="KW-1185">Reference proteome</keyword>
<dbReference type="Proteomes" id="UP001152836">
    <property type="component" value="Unassembled WGS sequence"/>
</dbReference>
<dbReference type="GO" id="GO:0023035">
    <property type="term" value="P:CD40 signaling pathway"/>
    <property type="evidence" value="ECO:0007669"/>
    <property type="project" value="UniProtKB-ARBA"/>
</dbReference>
<evidence type="ECO:0000256" key="16">
    <source>
        <dbReference type="SAM" id="Phobius"/>
    </source>
</evidence>
<evidence type="ECO:0000256" key="7">
    <source>
        <dbReference type="ARBA" id="ARBA00022989"/>
    </source>
</evidence>
<feature type="transmembrane region" description="Helical" evidence="16">
    <location>
        <begin position="195"/>
        <end position="217"/>
    </location>
</feature>
<dbReference type="GO" id="GO:0002768">
    <property type="term" value="P:immune response-regulating cell surface receptor signaling pathway"/>
    <property type="evidence" value="ECO:0007669"/>
    <property type="project" value="TreeGrafter"/>
</dbReference>
<sequence>MVTLRQRQCVLWGCLLTAVHLGQCITCDDKQYLFDGQCCDLCQPGKRLESHCTALAKTQCLLCGSGEFMNKWNKEPRCYQHTHCESKEGLQVEKEGTSDTDTICACKEGQHCTSEECGRCAQHTSCGPGFGVKQMATRTTDTVCEPCPAGFFSNGSSTFEKCHPWTNCEAKNMVVRQEGTNWTDAVCGLQPRKRALLVIPIVLVILATVIMVVSFCIKKVVKEPKDNKALPPAVERGDPTETEDCPGHNTVAPVQETLRGCQPVTQEDGKESRIAVQERQLTDNMDLKHLA</sequence>
<evidence type="ECO:0000259" key="18">
    <source>
        <dbReference type="PROSITE" id="PS50050"/>
    </source>
</evidence>
<dbReference type="GeneID" id="127223637"/>
<dbReference type="AlphaFoldDB" id="A0AAU9YPP5"/>
<evidence type="ECO:0000256" key="12">
    <source>
        <dbReference type="ARBA" id="ARBA00031089"/>
    </source>
</evidence>
<keyword evidence="8 16" id="KW-0472">Membrane</keyword>
<gene>
    <name evidence="19" type="primary">Cd40</name>
    <name evidence="19" type="ORF">PHOROB_LOCUS794</name>
</gene>
<keyword evidence="6" id="KW-0391">Immunity</keyword>
<feature type="disulfide bond" evidence="15">
    <location>
        <begin position="147"/>
        <end position="162"/>
    </location>
</feature>
<dbReference type="PROSITE" id="PS50050">
    <property type="entry name" value="TNFR_NGFR_2"/>
    <property type="match status" value="3"/>
</dbReference>
<dbReference type="PANTHER" id="PTHR46875:SF1">
    <property type="entry name" value="TUMOR NECROSIS FACTOR RECEPTOR SUPERFAMILY MEMBER 5"/>
    <property type="match status" value="1"/>
</dbReference>
<dbReference type="GO" id="GO:0006874">
    <property type="term" value="P:intracellular calcium ion homeostasis"/>
    <property type="evidence" value="ECO:0007669"/>
    <property type="project" value="UniProtKB-ARBA"/>
</dbReference>
<dbReference type="GO" id="GO:0042113">
    <property type="term" value="P:B cell activation"/>
    <property type="evidence" value="ECO:0007669"/>
    <property type="project" value="InterPro"/>
</dbReference>
<evidence type="ECO:0000256" key="14">
    <source>
        <dbReference type="ARBA" id="ARBA00045871"/>
    </source>
</evidence>
<dbReference type="GO" id="GO:0051240">
    <property type="term" value="P:positive regulation of multicellular organismal process"/>
    <property type="evidence" value="ECO:0007669"/>
    <property type="project" value="UniProtKB-ARBA"/>
</dbReference>
<keyword evidence="4 17" id="KW-0732">Signal</keyword>
<dbReference type="SUPFAM" id="SSF57586">
    <property type="entry name" value="TNF receptor-like"/>
    <property type="match status" value="2"/>
</dbReference>
<keyword evidence="5" id="KW-0677">Repeat</keyword>
<dbReference type="Gene3D" id="2.10.50.10">
    <property type="entry name" value="Tumor Necrosis Factor Receptor, subunit A, domain 2"/>
    <property type="match status" value="3"/>
</dbReference>
<evidence type="ECO:0000256" key="3">
    <source>
        <dbReference type="ARBA" id="ARBA00022692"/>
    </source>
</evidence>
<feature type="signal peptide" evidence="17">
    <location>
        <begin position="1"/>
        <end position="24"/>
    </location>
</feature>
<feature type="repeat" description="TNFR-Cys" evidence="15">
    <location>
        <begin position="146"/>
        <end position="187"/>
    </location>
</feature>
<evidence type="ECO:0000256" key="9">
    <source>
        <dbReference type="ARBA" id="ARBA00023157"/>
    </source>
</evidence>
<proteinExistence type="predicted"/>